<organism evidence="12 13">
    <name type="scientific">Salibacter halophilus</name>
    <dbReference type="NCBI Taxonomy" id="1803916"/>
    <lineage>
        <taxon>Bacteria</taxon>
        <taxon>Pseudomonadati</taxon>
        <taxon>Bacteroidota</taxon>
        <taxon>Flavobacteriia</taxon>
        <taxon>Flavobacteriales</taxon>
        <taxon>Salibacteraceae</taxon>
        <taxon>Salibacter</taxon>
    </lineage>
</organism>
<evidence type="ECO:0000259" key="11">
    <source>
        <dbReference type="Pfam" id="PF02463"/>
    </source>
</evidence>
<dbReference type="InterPro" id="IPR003395">
    <property type="entry name" value="RecF/RecN/SMC_N"/>
</dbReference>
<evidence type="ECO:0000256" key="6">
    <source>
        <dbReference type="ARBA" id="ARBA00022840"/>
    </source>
</evidence>
<dbReference type="GO" id="GO:0043590">
    <property type="term" value="C:bacterial nucleoid"/>
    <property type="evidence" value="ECO:0007669"/>
    <property type="project" value="TreeGrafter"/>
</dbReference>
<keyword evidence="13" id="KW-1185">Reference proteome</keyword>
<keyword evidence="5 9" id="KW-0227">DNA damage</keyword>
<keyword evidence="10" id="KW-0175">Coiled coil</keyword>
<dbReference type="Proteomes" id="UP000435357">
    <property type="component" value="Unassembled WGS sequence"/>
</dbReference>
<comment type="caution">
    <text evidence="12">The sequence shown here is derived from an EMBL/GenBank/DDBJ whole genome shotgun (WGS) entry which is preliminary data.</text>
</comment>
<evidence type="ECO:0000313" key="13">
    <source>
        <dbReference type="Proteomes" id="UP000435357"/>
    </source>
</evidence>
<protein>
    <recommendedName>
        <fullName evidence="3 9">DNA repair protein RecN</fullName>
    </recommendedName>
    <alternativeName>
        <fullName evidence="8 9">Recombination protein N</fullName>
    </alternativeName>
</protein>
<feature type="coiled-coil region" evidence="10">
    <location>
        <begin position="334"/>
        <end position="408"/>
    </location>
</feature>
<evidence type="ECO:0000256" key="8">
    <source>
        <dbReference type="ARBA" id="ARBA00033408"/>
    </source>
</evidence>
<keyword evidence="7 9" id="KW-0234">DNA repair</keyword>
<dbReference type="GO" id="GO:0006310">
    <property type="term" value="P:DNA recombination"/>
    <property type="evidence" value="ECO:0007669"/>
    <property type="project" value="InterPro"/>
</dbReference>
<dbReference type="NCBIfam" id="NF008121">
    <property type="entry name" value="PRK10869.1"/>
    <property type="match status" value="1"/>
</dbReference>
<accession>A0A6N6M8Z8</accession>
<evidence type="ECO:0000313" key="12">
    <source>
        <dbReference type="EMBL" id="KAB1065536.1"/>
    </source>
</evidence>
<dbReference type="Pfam" id="PF02463">
    <property type="entry name" value="SMC_N"/>
    <property type="match status" value="1"/>
</dbReference>
<sequence length="563" mass="63583">MSFCFGNIPNFAIVLSHLKISNYAIIEELDVSFENGFVVLTGETGAGKSIILGALGLVLGERADLSVLNVKEQKAIIEAEFDIKNYGLKPFFELHNLDFEPLTIVRREITPSGKSRAFVNDTPVKLNVVKELSSRLIDVHAQHQTLSIQQSDFQLDLVDRFAGISDKVRDYESVYNGWKQDLTKLNELQELEKEARAQEDYFQFQFDELEKVDLSSEQHEQDESDLQLLENAEEIKRAFYESSAGLSEGEGNALERLREVKQLLGEIKEFGDKPAELFERLNSSLIELEDVAQELANESENVDLDPERLEVIRERMDEVNRLMHKHNVQSVSELDELKSDLSEKLEKMGSLSDEIEELTNKIQQNENELWESAKQISKSRKDALKPLAQKVEELLRKLGMEKAEFEIDCQIQDSLGQKGIDELSFLFSANAGMPKREISKAASGGELSRLMLALKYILSQHKNLPTIIFDEIDTGVSGKIAGMLGKMLRDLAGNMQVFAITHLPQVAGQGNQHYRVFKYEEGGLTKSQLKLLDENDRVDEIASMLSGEERGEAAVQNARELLK</sequence>
<evidence type="ECO:0000256" key="3">
    <source>
        <dbReference type="ARBA" id="ARBA00021315"/>
    </source>
</evidence>
<gene>
    <name evidence="12" type="primary">recN</name>
    <name evidence="12" type="ORF">F3059_02470</name>
</gene>
<dbReference type="GO" id="GO:0005524">
    <property type="term" value="F:ATP binding"/>
    <property type="evidence" value="ECO:0007669"/>
    <property type="project" value="UniProtKB-KW"/>
</dbReference>
<dbReference type="PANTHER" id="PTHR11059">
    <property type="entry name" value="DNA REPAIR PROTEIN RECN"/>
    <property type="match status" value="1"/>
</dbReference>
<dbReference type="CDD" id="cd03241">
    <property type="entry name" value="ABC_RecN"/>
    <property type="match status" value="2"/>
</dbReference>
<proteinExistence type="inferred from homology"/>
<dbReference type="PIRSF" id="PIRSF003128">
    <property type="entry name" value="RecN"/>
    <property type="match status" value="1"/>
</dbReference>
<comment type="function">
    <text evidence="1 9">May be involved in recombinational repair of damaged DNA.</text>
</comment>
<dbReference type="PANTHER" id="PTHR11059:SF0">
    <property type="entry name" value="DNA REPAIR PROTEIN RECN"/>
    <property type="match status" value="1"/>
</dbReference>
<dbReference type="NCBIfam" id="TIGR00634">
    <property type="entry name" value="recN"/>
    <property type="match status" value="1"/>
</dbReference>
<keyword evidence="4" id="KW-0547">Nucleotide-binding</keyword>
<reference evidence="12 13" key="1">
    <citation type="submission" date="2019-09" db="EMBL/GenBank/DDBJ databases">
        <title>Genomes of Cryomorphaceae.</title>
        <authorList>
            <person name="Bowman J.P."/>
        </authorList>
    </citation>
    <scope>NUCLEOTIDE SEQUENCE [LARGE SCALE GENOMIC DNA]</scope>
    <source>
        <strain evidence="12 13">KCTC 52047</strain>
    </source>
</reference>
<evidence type="ECO:0000256" key="9">
    <source>
        <dbReference type="PIRNR" id="PIRNR003128"/>
    </source>
</evidence>
<evidence type="ECO:0000256" key="10">
    <source>
        <dbReference type="SAM" id="Coils"/>
    </source>
</evidence>
<dbReference type="InterPro" id="IPR025662">
    <property type="entry name" value="Sigma_54_int_dom_ATP-bd_1"/>
</dbReference>
<name>A0A6N6M8Z8_9FLAO</name>
<evidence type="ECO:0000256" key="4">
    <source>
        <dbReference type="ARBA" id="ARBA00022741"/>
    </source>
</evidence>
<evidence type="ECO:0000256" key="2">
    <source>
        <dbReference type="ARBA" id="ARBA00009441"/>
    </source>
</evidence>
<dbReference type="GO" id="GO:0006281">
    <property type="term" value="P:DNA repair"/>
    <property type="evidence" value="ECO:0007669"/>
    <property type="project" value="UniProtKB-KW"/>
</dbReference>
<dbReference type="EMBL" id="WACR01000002">
    <property type="protein sequence ID" value="KAB1065536.1"/>
    <property type="molecule type" value="Genomic_DNA"/>
</dbReference>
<dbReference type="GO" id="GO:0009432">
    <property type="term" value="P:SOS response"/>
    <property type="evidence" value="ECO:0007669"/>
    <property type="project" value="TreeGrafter"/>
</dbReference>
<dbReference type="InterPro" id="IPR027417">
    <property type="entry name" value="P-loop_NTPase"/>
</dbReference>
<dbReference type="InterPro" id="IPR004604">
    <property type="entry name" value="DNA_recomb/repair_RecN"/>
</dbReference>
<dbReference type="OrthoDB" id="9806954at2"/>
<keyword evidence="6" id="KW-0067">ATP-binding</keyword>
<dbReference type="PROSITE" id="PS00675">
    <property type="entry name" value="SIGMA54_INTERACT_1"/>
    <property type="match status" value="1"/>
</dbReference>
<evidence type="ECO:0000256" key="5">
    <source>
        <dbReference type="ARBA" id="ARBA00022763"/>
    </source>
</evidence>
<comment type="similarity">
    <text evidence="2 9">Belongs to the RecN family.</text>
</comment>
<evidence type="ECO:0000256" key="1">
    <source>
        <dbReference type="ARBA" id="ARBA00003618"/>
    </source>
</evidence>
<dbReference type="AlphaFoldDB" id="A0A6N6M8Z8"/>
<feature type="coiled-coil region" evidence="10">
    <location>
        <begin position="278"/>
        <end position="305"/>
    </location>
</feature>
<dbReference type="SUPFAM" id="SSF52540">
    <property type="entry name" value="P-loop containing nucleoside triphosphate hydrolases"/>
    <property type="match status" value="1"/>
</dbReference>
<feature type="domain" description="RecF/RecN/SMC N-terminal" evidence="11">
    <location>
        <begin position="15"/>
        <end position="522"/>
    </location>
</feature>
<dbReference type="Gene3D" id="3.40.50.300">
    <property type="entry name" value="P-loop containing nucleotide triphosphate hydrolases"/>
    <property type="match status" value="2"/>
</dbReference>
<evidence type="ECO:0000256" key="7">
    <source>
        <dbReference type="ARBA" id="ARBA00023204"/>
    </source>
</evidence>